<gene>
    <name evidence="4" type="ORF">INT47_006698</name>
</gene>
<dbReference type="PANTHER" id="PTHR46461">
    <property type="entry name" value="KELCH DOMAIN-CONTAINING PROTEIN 3"/>
    <property type="match status" value="1"/>
</dbReference>
<reference evidence="4" key="1">
    <citation type="submission" date="2020-12" db="EMBL/GenBank/DDBJ databases">
        <title>Metabolic potential, ecology and presence of endohyphal bacteria is reflected in genomic diversity of Mucoromycotina.</title>
        <authorList>
            <person name="Muszewska A."/>
            <person name="Okrasinska A."/>
            <person name="Steczkiewicz K."/>
            <person name="Drgas O."/>
            <person name="Orlowska M."/>
            <person name="Perlinska-Lenart U."/>
            <person name="Aleksandrzak-Piekarczyk T."/>
            <person name="Szatraj K."/>
            <person name="Zielenkiewicz U."/>
            <person name="Pilsyk S."/>
            <person name="Malc E."/>
            <person name="Mieczkowski P."/>
            <person name="Kruszewska J.S."/>
            <person name="Biernat P."/>
            <person name="Pawlowska J."/>
        </authorList>
    </citation>
    <scope>NUCLEOTIDE SEQUENCE</scope>
    <source>
        <strain evidence="4">WA0000017839</strain>
    </source>
</reference>
<evidence type="ECO:0000313" key="4">
    <source>
        <dbReference type="EMBL" id="KAG2194383.1"/>
    </source>
</evidence>
<evidence type="ECO:0000256" key="2">
    <source>
        <dbReference type="ARBA" id="ARBA00022737"/>
    </source>
</evidence>
<dbReference type="InterPro" id="IPR011043">
    <property type="entry name" value="Gal_Oxase/kelch_b-propeller"/>
</dbReference>
<feature type="non-terminal residue" evidence="4">
    <location>
        <position position="1"/>
    </location>
</feature>
<dbReference type="GO" id="GO:0003682">
    <property type="term" value="F:chromatin binding"/>
    <property type="evidence" value="ECO:0007669"/>
    <property type="project" value="InterPro"/>
</dbReference>
<dbReference type="AlphaFoldDB" id="A0A8H7QMQ3"/>
<proteinExistence type="predicted"/>
<dbReference type="Proteomes" id="UP000603453">
    <property type="component" value="Unassembled WGS sequence"/>
</dbReference>
<dbReference type="InterPro" id="IPR056737">
    <property type="entry name" value="Beta-prop_ATRN-MKLN-like"/>
</dbReference>
<evidence type="ECO:0000259" key="3">
    <source>
        <dbReference type="Pfam" id="PF24981"/>
    </source>
</evidence>
<dbReference type="Pfam" id="PF24981">
    <property type="entry name" value="Beta-prop_ATRN-LZTR1"/>
    <property type="match status" value="1"/>
</dbReference>
<sequence>CKLVSTKIYCYSGGYASLGDIIVKRALNEHHYIDLQQTLTLDETSARWISIPDDPNFMNEPALAGTATSISDSSYMVDGGYNETPYVKNISRLFDTKANTWSSISNDGRNLSNNAIYMGTAVKVPNKGRIYYWGGLSGQYPGYPVNTTTVLSITSPMFKWSVCPSQLPLGTFTRFGHTATLDNDGVSIFYLGGRIRTTATLTDNLIPYNIIPMTKILLYNTVDATWISKDSPSAPTMSSRYMHSANLLPYSGKILIYGGATDDGNEKHPSAVSDYLYLFDPKTLEYTRMEEYEQTQGAGPRFGHSGKV</sequence>
<evidence type="ECO:0000256" key="1">
    <source>
        <dbReference type="ARBA" id="ARBA00022441"/>
    </source>
</evidence>
<keyword evidence="2" id="KW-0677">Repeat</keyword>
<dbReference type="GO" id="GO:0005737">
    <property type="term" value="C:cytoplasm"/>
    <property type="evidence" value="ECO:0007669"/>
    <property type="project" value="TreeGrafter"/>
</dbReference>
<name>A0A8H7QMQ3_9FUNG</name>
<dbReference type="SUPFAM" id="SSF50965">
    <property type="entry name" value="Galactose oxidase, central domain"/>
    <property type="match status" value="1"/>
</dbReference>
<comment type="caution">
    <text evidence="4">The sequence shown here is derived from an EMBL/GenBank/DDBJ whole genome shotgun (WGS) entry which is preliminary data.</text>
</comment>
<keyword evidence="5" id="KW-1185">Reference proteome</keyword>
<feature type="domain" description="Attractin/MKLN-like beta-propeller" evidence="3">
    <location>
        <begin position="40"/>
        <end position="259"/>
    </location>
</feature>
<dbReference type="InterPro" id="IPR052637">
    <property type="entry name" value="KLHDC3-like"/>
</dbReference>
<accession>A0A8H7QMQ3</accession>
<organism evidence="4 5">
    <name type="scientific">Mucor saturninus</name>
    <dbReference type="NCBI Taxonomy" id="64648"/>
    <lineage>
        <taxon>Eukaryota</taxon>
        <taxon>Fungi</taxon>
        <taxon>Fungi incertae sedis</taxon>
        <taxon>Mucoromycota</taxon>
        <taxon>Mucoromycotina</taxon>
        <taxon>Mucoromycetes</taxon>
        <taxon>Mucorales</taxon>
        <taxon>Mucorineae</taxon>
        <taxon>Mucoraceae</taxon>
        <taxon>Mucor</taxon>
    </lineage>
</organism>
<dbReference type="Gene3D" id="2.120.10.80">
    <property type="entry name" value="Kelch-type beta propeller"/>
    <property type="match status" value="2"/>
</dbReference>
<dbReference type="InterPro" id="IPR015915">
    <property type="entry name" value="Kelch-typ_b-propeller"/>
</dbReference>
<keyword evidence="1" id="KW-0880">Kelch repeat</keyword>
<protein>
    <recommendedName>
        <fullName evidence="3">Attractin/MKLN-like beta-propeller domain-containing protein</fullName>
    </recommendedName>
</protein>
<evidence type="ECO:0000313" key="5">
    <source>
        <dbReference type="Proteomes" id="UP000603453"/>
    </source>
</evidence>
<dbReference type="OrthoDB" id="2363417at2759"/>
<dbReference type="PANTHER" id="PTHR46461:SF2">
    <property type="entry name" value="ATTRACTIN"/>
    <property type="match status" value="1"/>
</dbReference>
<dbReference type="EMBL" id="JAEPRD010000197">
    <property type="protein sequence ID" value="KAG2194383.1"/>
    <property type="molecule type" value="Genomic_DNA"/>
</dbReference>